<dbReference type="GO" id="GO:0005829">
    <property type="term" value="C:cytosol"/>
    <property type="evidence" value="ECO:0007669"/>
    <property type="project" value="TreeGrafter"/>
</dbReference>
<dbReference type="CDD" id="cd01741">
    <property type="entry name" value="GATase1_1"/>
    <property type="match status" value="1"/>
</dbReference>
<dbReference type="InterPro" id="IPR029062">
    <property type="entry name" value="Class_I_gatase-like"/>
</dbReference>
<dbReference type="GO" id="GO:0005634">
    <property type="term" value="C:nucleus"/>
    <property type="evidence" value="ECO:0007669"/>
    <property type="project" value="TreeGrafter"/>
</dbReference>
<evidence type="ECO:0000313" key="2">
    <source>
        <dbReference type="EMBL" id="GIZ42046.1"/>
    </source>
</evidence>
<proteinExistence type="predicted"/>
<dbReference type="PANTHER" id="PTHR42695:SF4">
    <property type="entry name" value="GLUTAMINE AMIDOTRANSFERASE DOMAIN-CONTAINING PROTEIN"/>
    <property type="match status" value="1"/>
</dbReference>
<dbReference type="GeneID" id="68290901"/>
<reference evidence="2 3" key="1">
    <citation type="submission" date="2021-01" db="EMBL/GenBank/DDBJ databases">
        <title>Cercospora kikuchii MAFF 305040 whole genome shotgun sequence.</title>
        <authorList>
            <person name="Kashiwa T."/>
            <person name="Suzuki T."/>
        </authorList>
    </citation>
    <scope>NUCLEOTIDE SEQUENCE [LARGE SCALE GENOMIC DNA]</scope>
    <source>
        <strain evidence="2 3">MAFF 305040</strain>
    </source>
</reference>
<keyword evidence="3" id="KW-1185">Reference proteome</keyword>
<dbReference type="Proteomes" id="UP000825890">
    <property type="component" value="Unassembled WGS sequence"/>
</dbReference>
<dbReference type="AlphaFoldDB" id="A0A9P3FC83"/>
<dbReference type="SUPFAM" id="SSF52317">
    <property type="entry name" value="Class I glutamine amidotransferase-like"/>
    <property type="match status" value="1"/>
</dbReference>
<comment type="caution">
    <text evidence="2">The sequence shown here is derived from an EMBL/GenBank/DDBJ whole genome shotgun (WGS) entry which is preliminary data.</text>
</comment>
<feature type="domain" description="Glutamine amidotransferase" evidence="1">
    <location>
        <begin position="101"/>
        <end position="222"/>
    </location>
</feature>
<dbReference type="OrthoDB" id="92161at2759"/>
<dbReference type="EMBL" id="BOLY01000003">
    <property type="protein sequence ID" value="GIZ42046.1"/>
    <property type="molecule type" value="Genomic_DNA"/>
</dbReference>
<evidence type="ECO:0000313" key="3">
    <source>
        <dbReference type="Proteomes" id="UP000825890"/>
    </source>
</evidence>
<accession>A0A9P3FC83</accession>
<dbReference type="InterPro" id="IPR044992">
    <property type="entry name" value="ChyE-like"/>
</dbReference>
<dbReference type="Gene3D" id="3.40.50.880">
    <property type="match status" value="1"/>
</dbReference>
<dbReference type="InterPro" id="IPR017926">
    <property type="entry name" value="GATASE"/>
</dbReference>
<evidence type="ECO:0000259" key="1">
    <source>
        <dbReference type="Pfam" id="PF00117"/>
    </source>
</evidence>
<organism evidence="2 3">
    <name type="scientific">Cercospora kikuchii</name>
    <dbReference type="NCBI Taxonomy" id="84275"/>
    <lineage>
        <taxon>Eukaryota</taxon>
        <taxon>Fungi</taxon>
        <taxon>Dikarya</taxon>
        <taxon>Ascomycota</taxon>
        <taxon>Pezizomycotina</taxon>
        <taxon>Dothideomycetes</taxon>
        <taxon>Dothideomycetidae</taxon>
        <taxon>Mycosphaerellales</taxon>
        <taxon>Mycosphaerellaceae</taxon>
        <taxon>Cercospora</taxon>
    </lineage>
</organism>
<gene>
    <name evidence="2" type="ORF">CKM354_000532600</name>
</gene>
<dbReference type="RefSeq" id="XP_044656533.1">
    <property type="nucleotide sequence ID" value="XM_044800598.1"/>
</dbReference>
<protein>
    <recommendedName>
        <fullName evidence="1">Glutamine amidotransferase domain-containing protein</fullName>
    </recommendedName>
</protein>
<dbReference type="Pfam" id="PF00117">
    <property type="entry name" value="GATase"/>
    <property type="match status" value="1"/>
</dbReference>
<sequence>MISKARETVKMLILETDEPDPRTVKEKGGFGEIIDHFFTKAGDSHDPPLGIETDTHFVVEDPDNGHHGHVPLASEIPPDTHAILITGSMYDAHGNDPWIQKLRDLITELWQNRPEMKFAGICFGHQLLARTLGASVEATPGEKWELAHTTMDLTYIGKKLFKTEDKVLEVHQMHQDQVTSVPSHETTKLLSKGQNVHVWASTEHTKIQGLYIRDRLLSSQGHLGLDAKMVKRQVELRIKSGAIKDKDRREVEYANETAHLEHDGEVVAAAILRFFHGDDHDID</sequence>
<name>A0A9P3FC83_9PEZI</name>
<dbReference type="PANTHER" id="PTHR42695">
    <property type="entry name" value="GLUTAMINE AMIDOTRANSFERASE YLR126C-RELATED"/>
    <property type="match status" value="1"/>
</dbReference>